<dbReference type="OrthoDB" id="1470350at2759"/>
<accession>A0A9D4UMU7</accession>
<dbReference type="AlphaFoldDB" id="A0A9D4UMU7"/>
<sequence>MGWMVAAAVVTSLVIIWVSLHRFRQRHSHDPKTWPLVGAQLEAFRNFDGLHDWVLSFFSDRHRTVKMSIISGSVFFTVDPGNVEHILKTNFPNYPKGEDAHRAVYDFLGDGIFSSDGETWKKHRKVASLEFSNRKLRDFSTAAFREDALHLIEILDSAASSQKIVDLQDLLMRMTLDSICKVGFGVHIGSLSPELPDVPFGKAFDKVNEIVITRLFNPFWELKKALNIGNERFLKQEMKVVNSFTTDVIRTRRAELQGKDEGKPDLLSRFMAYDVGQPGAFDDKELRDAILNFVIAGRDTSAITLSWFIYCVCNHPHVAERVFEETVEVLGLQERTQTYSFEEVAERLSYETLSKMHYLHAALTETLRLYPAVPRDGKLVACDDVLPDGTRVKCGDRIAYVPYSMGRMEFLWGEDALTYNPDRWLRDGVFQPESPFKFASFQAGPRVCLGRESAYLQMKMTAALLLYFFTFHIVPGHVVKYRVMLVMPMANGLRVQVSRR</sequence>
<keyword evidence="2 5" id="KW-0479">Metal-binding</keyword>
<keyword evidence="6" id="KW-1133">Transmembrane helix</keyword>
<gene>
    <name evidence="7" type="ORF">GOP47_0014705</name>
</gene>
<dbReference type="PRINTS" id="PR00463">
    <property type="entry name" value="EP450I"/>
</dbReference>
<evidence type="ECO:0000256" key="4">
    <source>
        <dbReference type="ARBA" id="ARBA00023004"/>
    </source>
</evidence>
<dbReference type="PRINTS" id="PR00385">
    <property type="entry name" value="P450"/>
</dbReference>
<dbReference type="InterPro" id="IPR002401">
    <property type="entry name" value="Cyt_P450_E_grp-I"/>
</dbReference>
<feature type="binding site" description="axial binding residue" evidence="5">
    <location>
        <position position="448"/>
    </location>
    <ligand>
        <name>heme</name>
        <dbReference type="ChEBI" id="CHEBI:30413"/>
    </ligand>
    <ligandPart>
        <name>Fe</name>
        <dbReference type="ChEBI" id="CHEBI:18248"/>
    </ligandPart>
</feature>
<comment type="similarity">
    <text evidence="1">Belongs to the cytochrome P450 family.</text>
</comment>
<feature type="transmembrane region" description="Helical" evidence="6">
    <location>
        <begin position="460"/>
        <end position="479"/>
    </location>
</feature>
<evidence type="ECO:0000256" key="6">
    <source>
        <dbReference type="SAM" id="Phobius"/>
    </source>
</evidence>
<keyword evidence="5" id="KW-0349">Heme</keyword>
<dbReference type="EMBL" id="JABFUD020000014">
    <property type="protein sequence ID" value="KAI5070362.1"/>
    <property type="molecule type" value="Genomic_DNA"/>
</dbReference>
<dbReference type="Proteomes" id="UP000886520">
    <property type="component" value="Chromosome 14"/>
</dbReference>
<dbReference type="GO" id="GO:0020037">
    <property type="term" value="F:heme binding"/>
    <property type="evidence" value="ECO:0007669"/>
    <property type="project" value="InterPro"/>
</dbReference>
<keyword evidence="3" id="KW-0560">Oxidoreductase</keyword>
<comment type="caution">
    <text evidence="7">The sequence shown here is derived from an EMBL/GenBank/DDBJ whole genome shotgun (WGS) entry which is preliminary data.</text>
</comment>
<dbReference type="Gene3D" id="1.10.630.10">
    <property type="entry name" value="Cytochrome P450"/>
    <property type="match status" value="1"/>
</dbReference>
<dbReference type="GO" id="GO:0005506">
    <property type="term" value="F:iron ion binding"/>
    <property type="evidence" value="ECO:0007669"/>
    <property type="project" value="InterPro"/>
</dbReference>
<evidence type="ECO:0000313" key="7">
    <source>
        <dbReference type="EMBL" id="KAI5070362.1"/>
    </source>
</evidence>
<name>A0A9D4UMU7_ADICA</name>
<dbReference type="InterPro" id="IPR036396">
    <property type="entry name" value="Cyt_P450_sf"/>
</dbReference>
<protein>
    <recommendedName>
        <fullName evidence="9">Cytochrome P450</fullName>
    </recommendedName>
</protein>
<dbReference type="Pfam" id="PF00067">
    <property type="entry name" value="p450"/>
    <property type="match status" value="1"/>
</dbReference>
<proteinExistence type="inferred from homology"/>
<dbReference type="CDD" id="cd11064">
    <property type="entry name" value="CYP86A"/>
    <property type="match status" value="1"/>
</dbReference>
<evidence type="ECO:0000313" key="8">
    <source>
        <dbReference type="Proteomes" id="UP000886520"/>
    </source>
</evidence>
<comment type="cofactor">
    <cofactor evidence="5">
        <name>heme</name>
        <dbReference type="ChEBI" id="CHEBI:30413"/>
    </cofactor>
</comment>
<evidence type="ECO:0008006" key="9">
    <source>
        <dbReference type="Google" id="ProtNLM"/>
    </source>
</evidence>
<evidence type="ECO:0000256" key="3">
    <source>
        <dbReference type="ARBA" id="ARBA00023002"/>
    </source>
</evidence>
<evidence type="ECO:0000256" key="2">
    <source>
        <dbReference type="ARBA" id="ARBA00022723"/>
    </source>
</evidence>
<evidence type="ECO:0000256" key="1">
    <source>
        <dbReference type="ARBA" id="ARBA00010617"/>
    </source>
</evidence>
<evidence type="ECO:0000256" key="5">
    <source>
        <dbReference type="PIRSR" id="PIRSR602401-1"/>
    </source>
</evidence>
<dbReference type="SUPFAM" id="SSF48264">
    <property type="entry name" value="Cytochrome P450"/>
    <property type="match status" value="1"/>
</dbReference>
<keyword evidence="8" id="KW-1185">Reference proteome</keyword>
<keyword evidence="6" id="KW-0472">Membrane</keyword>
<keyword evidence="6" id="KW-0812">Transmembrane</keyword>
<keyword evidence="4 5" id="KW-0408">Iron</keyword>
<reference evidence="7" key="1">
    <citation type="submission" date="2021-01" db="EMBL/GenBank/DDBJ databases">
        <title>Adiantum capillus-veneris genome.</title>
        <authorList>
            <person name="Fang Y."/>
            <person name="Liao Q."/>
        </authorList>
    </citation>
    <scope>NUCLEOTIDE SEQUENCE</scope>
    <source>
        <strain evidence="7">H3</strain>
        <tissue evidence="7">Leaf</tissue>
    </source>
</reference>
<dbReference type="GO" id="GO:0016705">
    <property type="term" value="F:oxidoreductase activity, acting on paired donors, with incorporation or reduction of molecular oxygen"/>
    <property type="evidence" value="ECO:0007669"/>
    <property type="project" value="InterPro"/>
</dbReference>
<organism evidence="7 8">
    <name type="scientific">Adiantum capillus-veneris</name>
    <name type="common">Maidenhair fern</name>
    <dbReference type="NCBI Taxonomy" id="13818"/>
    <lineage>
        <taxon>Eukaryota</taxon>
        <taxon>Viridiplantae</taxon>
        <taxon>Streptophyta</taxon>
        <taxon>Embryophyta</taxon>
        <taxon>Tracheophyta</taxon>
        <taxon>Polypodiopsida</taxon>
        <taxon>Polypodiidae</taxon>
        <taxon>Polypodiales</taxon>
        <taxon>Pteridineae</taxon>
        <taxon>Pteridaceae</taxon>
        <taxon>Vittarioideae</taxon>
        <taxon>Adiantum</taxon>
    </lineage>
</organism>
<dbReference type="InterPro" id="IPR001128">
    <property type="entry name" value="Cyt_P450"/>
</dbReference>
<dbReference type="PANTHER" id="PTHR24296">
    <property type="entry name" value="CYTOCHROME P450"/>
    <property type="match status" value="1"/>
</dbReference>
<dbReference type="GO" id="GO:0004497">
    <property type="term" value="F:monooxygenase activity"/>
    <property type="evidence" value="ECO:0007669"/>
    <property type="project" value="InterPro"/>
</dbReference>